<organism evidence="2 3">
    <name type="scientific">Micromonospora pisi</name>
    <dbReference type="NCBI Taxonomy" id="589240"/>
    <lineage>
        <taxon>Bacteria</taxon>
        <taxon>Bacillati</taxon>
        <taxon>Actinomycetota</taxon>
        <taxon>Actinomycetes</taxon>
        <taxon>Micromonosporales</taxon>
        <taxon>Micromonosporaceae</taxon>
        <taxon>Micromonospora</taxon>
    </lineage>
</organism>
<dbReference type="Pfam" id="PF01063">
    <property type="entry name" value="Aminotran_4"/>
    <property type="match status" value="1"/>
</dbReference>
<dbReference type="InterPro" id="IPR036038">
    <property type="entry name" value="Aminotransferase-like"/>
</dbReference>
<protein>
    <submittedName>
        <fullName evidence="2">4-amino-4-deoxychorismate lyase</fullName>
    </submittedName>
</protein>
<dbReference type="Gene3D" id="3.20.10.10">
    <property type="entry name" value="D-amino Acid Aminotransferase, subunit A, domain 2"/>
    <property type="match status" value="1"/>
</dbReference>
<reference evidence="2 3" key="1">
    <citation type="submission" date="2018-10" db="EMBL/GenBank/DDBJ databases">
        <title>Sequencing the genomes of 1000 actinobacteria strains.</title>
        <authorList>
            <person name="Klenk H.-P."/>
        </authorList>
    </citation>
    <scope>NUCLEOTIDE SEQUENCE [LARGE SCALE GENOMIC DNA]</scope>
    <source>
        <strain evidence="2 3">DSM 45175</strain>
    </source>
</reference>
<dbReference type="Proteomes" id="UP000277671">
    <property type="component" value="Unassembled WGS sequence"/>
</dbReference>
<dbReference type="InterPro" id="IPR001544">
    <property type="entry name" value="Aminotrans_IV"/>
</dbReference>
<gene>
    <name evidence="2" type="ORF">BDK92_3147</name>
</gene>
<accession>A0A495JIG5</accession>
<name>A0A495JIG5_9ACTN</name>
<dbReference type="GO" id="GO:0046394">
    <property type="term" value="P:carboxylic acid biosynthetic process"/>
    <property type="evidence" value="ECO:0007669"/>
    <property type="project" value="UniProtKB-ARBA"/>
</dbReference>
<dbReference type="GO" id="GO:0016829">
    <property type="term" value="F:lyase activity"/>
    <property type="evidence" value="ECO:0007669"/>
    <property type="project" value="UniProtKB-KW"/>
</dbReference>
<dbReference type="InterPro" id="IPR043132">
    <property type="entry name" value="BCAT-like_C"/>
</dbReference>
<dbReference type="GO" id="GO:0005829">
    <property type="term" value="C:cytosol"/>
    <property type="evidence" value="ECO:0007669"/>
    <property type="project" value="TreeGrafter"/>
</dbReference>
<dbReference type="PANTHER" id="PTHR42743">
    <property type="entry name" value="AMINO-ACID AMINOTRANSFERASE"/>
    <property type="match status" value="1"/>
</dbReference>
<dbReference type="PANTHER" id="PTHR42743:SF11">
    <property type="entry name" value="AMINODEOXYCHORISMATE LYASE"/>
    <property type="match status" value="1"/>
</dbReference>
<dbReference type="AlphaFoldDB" id="A0A495JIG5"/>
<comment type="caution">
    <text evidence="2">The sequence shown here is derived from an EMBL/GenBank/DDBJ whole genome shotgun (WGS) entry which is preliminary data.</text>
</comment>
<comment type="similarity">
    <text evidence="1">Belongs to the class-IV pyridoxal-phosphate-dependent aminotransferase family.</text>
</comment>
<dbReference type="InterPro" id="IPR050571">
    <property type="entry name" value="Class-IV_PLP-Dep_Aminotrnsfr"/>
</dbReference>
<dbReference type="RefSeq" id="WP_121157381.1">
    <property type="nucleotide sequence ID" value="NZ_RBKT01000001.1"/>
</dbReference>
<dbReference type="OrthoDB" id="9805628at2"/>
<evidence type="ECO:0000256" key="1">
    <source>
        <dbReference type="ARBA" id="ARBA00009320"/>
    </source>
</evidence>
<keyword evidence="3" id="KW-1185">Reference proteome</keyword>
<dbReference type="SUPFAM" id="SSF56752">
    <property type="entry name" value="D-aminoacid aminotransferase-like PLP-dependent enzymes"/>
    <property type="match status" value="1"/>
</dbReference>
<dbReference type="EMBL" id="RBKT01000001">
    <property type="protein sequence ID" value="RKR88816.1"/>
    <property type="molecule type" value="Genomic_DNA"/>
</dbReference>
<evidence type="ECO:0000313" key="2">
    <source>
        <dbReference type="EMBL" id="RKR88816.1"/>
    </source>
</evidence>
<dbReference type="Gene3D" id="3.30.470.10">
    <property type="match status" value="1"/>
</dbReference>
<keyword evidence="2" id="KW-0456">Lyase</keyword>
<evidence type="ECO:0000313" key="3">
    <source>
        <dbReference type="Proteomes" id="UP000277671"/>
    </source>
</evidence>
<sequence length="304" mass="31615">MAITASGSPAPWTPLRSELVSGRPIVAVLGRGVVPADEPVVRADDRGVLHGDGLFETMHVRGGRPWLRNEHLTRLANAAVAVDLLLPDATELAVLLEEVCAHWPAQVEGALRLVCTRGPEEGGPATVFATLSEVAPALRLARTAGVTVATLPLGVPAGARAGLPWLLAGVKSTSYGVSLAARRWAAANGVDDVLWTSTDGYALEGPSANLVWLAGDTLCTVPAASTGILPGLTARWLLAHADSLGWSAEERLVTPAELREAACGGAWFTSSVRGLAEVRSLDGMPLPPSPHTRNLLDLLGFPAA</sequence>
<proteinExistence type="inferred from homology"/>
<dbReference type="InterPro" id="IPR043131">
    <property type="entry name" value="BCAT-like_N"/>
</dbReference>